<evidence type="ECO:0000256" key="1">
    <source>
        <dbReference type="SAM" id="SignalP"/>
    </source>
</evidence>
<keyword evidence="4" id="KW-1185">Reference proteome</keyword>
<dbReference type="PANTHER" id="PTHR30469:SF15">
    <property type="entry name" value="HLYD FAMILY OF SECRETION PROTEINS"/>
    <property type="match status" value="1"/>
</dbReference>
<dbReference type="GO" id="GO:0015562">
    <property type="term" value="F:efflux transmembrane transporter activity"/>
    <property type="evidence" value="ECO:0007669"/>
    <property type="project" value="TreeGrafter"/>
</dbReference>
<dbReference type="InterPro" id="IPR036366">
    <property type="entry name" value="PGBDSf"/>
</dbReference>
<dbReference type="Proteomes" id="UP000321118">
    <property type="component" value="Unassembled WGS sequence"/>
</dbReference>
<dbReference type="InterPro" id="IPR002477">
    <property type="entry name" value="Peptidoglycan-bd-like"/>
</dbReference>
<dbReference type="Gene3D" id="1.10.101.10">
    <property type="entry name" value="PGBD-like superfamily/PGBD"/>
    <property type="match status" value="1"/>
</dbReference>
<gene>
    <name evidence="3" type="ORF">CXY01_02970</name>
</gene>
<dbReference type="AlphaFoldDB" id="A0A510UYN9"/>
<feature type="signal peptide" evidence="1">
    <location>
        <begin position="1"/>
        <end position="27"/>
    </location>
</feature>
<dbReference type="Gene3D" id="2.40.420.20">
    <property type="match status" value="1"/>
</dbReference>
<evidence type="ECO:0000313" key="3">
    <source>
        <dbReference type="EMBL" id="GEK19777.1"/>
    </source>
</evidence>
<dbReference type="RefSeq" id="WP_186813252.1">
    <property type="nucleotide sequence ID" value="NZ_BJUB01000001.1"/>
</dbReference>
<accession>A0A510UYN9</accession>
<feature type="chain" id="PRO_5021884480" evidence="1">
    <location>
        <begin position="28"/>
        <end position="345"/>
    </location>
</feature>
<dbReference type="SUPFAM" id="SSF47090">
    <property type="entry name" value="PGBD-like"/>
    <property type="match status" value="1"/>
</dbReference>
<dbReference type="GO" id="GO:1990281">
    <property type="term" value="C:efflux pump complex"/>
    <property type="evidence" value="ECO:0007669"/>
    <property type="project" value="TreeGrafter"/>
</dbReference>
<name>A0A510UYN9_9CELL</name>
<sequence length="345" mass="34683">MTTPRRAAGLVLALVVPLAACGSPGGAADPTASPGPWTTRAVARGDLVSTTTASGEVGHGTATTVAARVPGTVTWLAPVGSTVATGQPVYAIDARPVVRLPGAVPAWRDLGPSSADGLDVHQLEQALTDLGHTAGLDLTVDVDWTGVTTAAVRRWQRSLGVTPTGTVRLGDVLFTPRDVRVDEHLEDLGALVEPGAPVLSLGETQRVVTVVLRTSQAALAPVGAVASLTLSDGSVTAGTVTATTVVTVDEQPQLLVTIAPGEAGLDALAEGTPVEVGLDQTVVTDVLVVPVTALVALADGGYGVQRVEPDGTSQYVPVTTGAFAGTSVEVSGGEVDEGDDVVVTP</sequence>
<dbReference type="EMBL" id="BJUB01000001">
    <property type="protein sequence ID" value="GEK19777.1"/>
    <property type="molecule type" value="Genomic_DNA"/>
</dbReference>
<organism evidence="3 4">
    <name type="scientific">Cellulomonas xylanilytica</name>
    <dbReference type="NCBI Taxonomy" id="233583"/>
    <lineage>
        <taxon>Bacteria</taxon>
        <taxon>Bacillati</taxon>
        <taxon>Actinomycetota</taxon>
        <taxon>Actinomycetes</taxon>
        <taxon>Micrococcales</taxon>
        <taxon>Cellulomonadaceae</taxon>
        <taxon>Cellulomonas</taxon>
    </lineage>
</organism>
<evidence type="ECO:0000313" key="4">
    <source>
        <dbReference type="Proteomes" id="UP000321118"/>
    </source>
</evidence>
<protein>
    <submittedName>
        <fullName evidence="3">Peptidoglycan-binding protein</fullName>
    </submittedName>
</protein>
<evidence type="ECO:0000259" key="2">
    <source>
        <dbReference type="Pfam" id="PF01471"/>
    </source>
</evidence>
<feature type="domain" description="Peptidoglycan binding-like" evidence="2">
    <location>
        <begin position="117"/>
        <end position="166"/>
    </location>
</feature>
<proteinExistence type="predicted"/>
<dbReference type="InterPro" id="IPR036365">
    <property type="entry name" value="PGBD-like_sf"/>
</dbReference>
<dbReference type="PANTHER" id="PTHR30469">
    <property type="entry name" value="MULTIDRUG RESISTANCE PROTEIN MDTA"/>
    <property type="match status" value="1"/>
</dbReference>
<comment type="caution">
    <text evidence="3">The sequence shown here is derived from an EMBL/GenBank/DDBJ whole genome shotgun (WGS) entry which is preliminary data.</text>
</comment>
<keyword evidence="1" id="KW-0732">Signal</keyword>
<dbReference type="Pfam" id="PF01471">
    <property type="entry name" value="PG_binding_1"/>
    <property type="match status" value="1"/>
</dbReference>
<reference evidence="3 4" key="1">
    <citation type="submission" date="2019-07" db="EMBL/GenBank/DDBJ databases">
        <title>Whole genome shotgun sequence of Cellulomonas xylanilytica NBRC 101102.</title>
        <authorList>
            <person name="Hosoyama A."/>
            <person name="Uohara A."/>
            <person name="Ohji S."/>
            <person name="Ichikawa N."/>
        </authorList>
    </citation>
    <scope>NUCLEOTIDE SEQUENCE [LARGE SCALE GENOMIC DNA]</scope>
    <source>
        <strain evidence="3 4">NBRC 101102</strain>
    </source>
</reference>